<dbReference type="GO" id="GO:0016491">
    <property type="term" value="F:oxidoreductase activity"/>
    <property type="evidence" value="ECO:0007669"/>
    <property type="project" value="InterPro"/>
</dbReference>
<dbReference type="STRING" id="446466.Cfla_1140"/>
<feature type="compositionally biased region" description="Low complexity" evidence="1">
    <location>
        <begin position="363"/>
        <end position="374"/>
    </location>
</feature>
<proteinExistence type="predicted"/>
<evidence type="ECO:0008006" key="4">
    <source>
        <dbReference type="Google" id="ProtNLM"/>
    </source>
</evidence>
<dbReference type="KEGG" id="cfl:Cfla_1140"/>
<dbReference type="eggNOG" id="COG0778">
    <property type="taxonomic scope" value="Bacteria"/>
</dbReference>
<sequence>MTTHDDLHRWVRTAGRAPSAHNTQPWAPRVRDGRIEVAVVPGRVLAAGDPSFRDLLLSLGAWVECVAVAAAADGRGVRVEATPHLDRLEDLPVRGPADPDAPVLVLHPDDRPVPTPFTPQDVRDRRTYRGRLDPAPDLRTDLPPLPDGLALLQLDDAAMRRLVRLGTAWTVSRRAVAAELVRWLRLDAAHPRYARDGMTDRMLLLPAPLARVGAPLTRRPALHDLALAVAGRVGVVAEALLRARPLPPAPAAGALLGGPQHLVLVARTPGVLGATEALDARLGLPPADVVDAGRALQRTWLHAHRSGLAVAPHSEVVDSPHAAAGLRRRLGLRRAQVALAVFSVGRATGPVPVAPRLTDDAARGAPPAGPTLAAPGGGRLTG</sequence>
<name>D5ULK2_CELFN</name>
<keyword evidence="3" id="KW-1185">Reference proteome</keyword>
<dbReference type="Gene3D" id="3.40.109.10">
    <property type="entry name" value="NADH Oxidase"/>
    <property type="match status" value="1"/>
</dbReference>
<accession>D5ULK2</accession>
<dbReference type="InterPro" id="IPR000415">
    <property type="entry name" value="Nitroreductase-like"/>
</dbReference>
<gene>
    <name evidence="2" type="ordered locus">Cfla_1140</name>
</gene>
<dbReference type="RefSeq" id="WP_013116378.1">
    <property type="nucleotide sequence ID" value="NC_014151.1"/>
</dbReference>
<dbReference type="OrthoDB" id="8156917at2"/>
<reference evidence="2 3" key="1">
    <citation type="journal article" date="2010" name="Stand. Genomic Sci.">
        <title>Complete genome sequence of Cellulomonas flavigena type strain (134).</title>
        <authorList>
            <person name="Abt B."/>
            <person name="Foster B."/>
            <person name="Lapidus A."/>
            <person name="Clum A."/>
            <person name="Sun H."/>
            <person name="Pukall R."/>
            <person name="Lucas S."/>
            <person name="Glavina Del Rio T."/>
            <person name="Nolan M."/>
            <person name="Tice H."/>
            <person name="Cheng J.F."/>
            <person name="Pitluck S."/>
            <person name="Liolios K."/>
            <person name="Ivanova N."/>
            <person name="Mavromatis K."/>
            <person name="Ovchinnikova G."/>
            <person name="Pati A."/>
            <person name="Goodwin L."/>
            <person name="Chen A."/>
            <person name="Palaniappan K."/>
            <person name="Land M."/>
            <person name="Hauser L."/>
            <person name="Chang Y.J."/>
            <person name="Jeffries C.D."/>
            <person name="Rohde M."/>
            <person name="Goker M."/>
            <person name="Woyke T."/>
            <person name="Bristow J."/>
            <person name="Eisen J.A."/>
            <person name="Markowitz V."/>
            <person name="Hugenholtz P."/>
            <person name="Kyrpides N.C."/>
            <person name="Klenk H.P."/>
        </authorList>
    </citation>
    <scope>NUCLEOTIDE SEQUENCE [LARGE SCALE GENOMIC DNA]</scope>
    <source>
        <strain evidence="3">ATCC 482 / DSM 20109 / BCRC 11376 / JCM 18109 / NBRC 3775 / NCIMB 8073 / NRS 134</strain>
    </source>
</reference>
<feature type="region of interest" description="Disordered" evidence="1">
    <location>
        <begin position="355"/>
        <end position="382"/>
    </location>
</feature>
<evidence type="ECO:0000313" key="3">
    <source>
        <dbReference type="Proteomes" id="UP000000849"/>
    </source>
</evidence>
<protein>
    <recommendedName>
        <fullName evidence="4">Nitroreductase</fullName>
    </recommendedName>
</protein>
<dbReference type="EMBL" id="CP001964">
    <property type="protein sequence ID" value="ADG74044.1"/>
    <property type="molecule type" value="Genomic_DNA"/>
</dbReference>
<organism evidence="2 3">
    <name type="scientific">Cellulomonas flavigena (strain ATCC 482 / DSM 20109 / BCRC 11376 / JCM 18109 / NBRC 3775 / NCIMB 8073 / NRS 134)</name>
    <dbReference type="NCBI Taxonomy" id="446466"/>
    <lineage>
        <taxon>Bacteria</taxon>
        <taxon>Bacillati</taxon>
        <taxon>Actinomycetota</taxon>
        <taxon>Actinomycetes</taxon>
        <taxon>Micrococcales</taxon>
        <taxon>Cellulomonadaceae</taxon>
        <taxon>Cellulomonas</taxon>
    </lineage>
</organism>
<evidence type="ECO:0000313" key="2">
    <source>
        <dbReference type="EMBL" id="ADG74044.1"/>
    </source>
</evidence>
<evidence type="ECO:0000256" key="1">
    <source>
        <dbReference type="SAM" id="MobiDB-lite"/>
    </source>
</evidence>
<dbReference type="HOGENOM" id="CLU_051479_0_0_11"/>
<dbReference type="AlphaFoldDB" id="D5ULK2"/>
<dbReference type="Proteomes" id="UP000000849">
    <property type="component" value="Chromosome"/>
</dbReference>
<dbReference type="SUPFAM" id="SSF55469">
    <property type="entry name" value="FMN-dependent nitroreductase-like"/>
    <property type="match status" value="1"/>
</dbReference>